<feature type="compositionally biased region" description="Basic and acidic residues" evidence="1">
    <location>
        <begin position="57"/>
        <end position="77"/>
    </location>
</feature>
<evidence type="ECO:0000313" key="3">
    <source>
        <dbReference type="Proteomes" id="UP000215931"/>
    </source>
</evidence>
<name>A0A271K9A4_9HYPH</name>
<comment type="caution">
    <text evidence="2">The sequence shown here is derived from an EMBL/GenBank/DDBJ whole genome shotgun (WGS) entry which is preliminary data.</text>
</comment>
<dbReference type="OrthoDB" id="8101429at2"/>
<reference evidence="2 3" key="1">
    <citation type="submission" date="2017-08" db="EMBL/GenBank/DDBJ databases">
        <title>Mesorhizobium wenxinae sp. nov., a novel rhizobial species isolated from root nodules of chickpea (Cicer arietinum L.).</title>
        <authorList>
            <person name="Zhang J."/>
        </authorList>
    </citation>
    <scope>NUCLEOTIDE SEQUENCE [LARGE SCALE GENOMIC DNA]</scope>
    <source>
        <strain evidence="3">WYCCWR 10019</strain>
    </source>
</reference>
<evidence type="ECO:0008006" key="4">
    <source>
        <dbReference type="Google" id="ProtNLM"/>
    </source>
</evidence>
<feature type="region of interest" description="Disordered" evidence="1">
    <location>
        <begin position="1"/>
        <end position="26"/>
    </location>
</feature>
<feature type="region of interest" description="Disordered" evidence="1">
    <location>
        <begin position="42"/>
        <end position="77"/>
    </location>
</feature>
<protein>
    <recommendedName>
        <fullName evidence="4">Propionyl-coenzyme A carboxylase alpha polypeptide</fullName>
    </recommendedName>
</protein>
<keyword evidence="3" id="KW-1185">Reference proteome</keyword>
<gene>
    <name evidence="2" type="ORF">CIT31_31455</name>
</gene>
<evidence type="ECO:0000256" key="1">
    <source>
        <dbReference type="SAM" id="MobiDB-lite"/>
    </source>
</evidence>
<dbReference type="AlphaFoldDB" id="A0A271K9A4"/>
<dbReference type="Proteomes" id="UP000215931">
    <property type="component" value="Unassembled WGS sequence"/>
</dbReference>
<organism evidence="2 3">
    <name type="scientific">Mesorhizobium wenxiniae</name>
    <dbReference type="NCBI Taxonomy" id="2014805"/>
    <lineage>
        <taxon>Bacteria</taxon>
        <taxon>Pseudomonadati</taxon>
        <taxon>Pseudomonadota</taxon>
        <taxon>Alphaproteobacteria</taxon>
        <taxon>Hyphomicrobiales</taxon>
        <taxon>Phyllobacteriaceae</taxon>
        <taxon>Mesorhizobium</taxon>
    </lineage>
</organism>
<dbReference type="EMBL" id="NPKH01000039">
    <property type="protein sequence ID" value="PAP91747.1"/>
    <property type="molecule type" value="Genomic_DNA"/>
</dbReference>
<accession>A0A271K9A4</accession>
<sequence>MGARRPPLACRRSPPQGGDQMSRRLSPPFSCARCIPALTLPISPLEGEMSGRTEGGATERDGPDVRSSSRRDRTCKS</sequence>
<proteinExistence type="predicted"/>
<evidence type="ECO:0000313" key="2">
    <source>
        <dbReference type="EMBL" id="PAP91747.1"/>
    </source>
</evidence>